<feature type="domain" description="SIS" evidence="5">
    <location>
        <begin position="50"/>
        <end position="200"/>
    </location>
</feature>
<name>A0ABV8T003_9GAMM</name>
<dbReference type="Pfam" id="PF01380">
    <property type="entry name" value="SIS"/>
    <property type="match status" value="1"/>
</dbReference>
<keyword evidence="7" id="KW-1185">Reference proteome</keyword>
<evidence type="ECO:0000259" key="5">
    <source>
        <dbReference type="PROSITE" id="PS51464"/>
    </source>
</evidence>
<dbReference type="EMBL" id="JBHSDU010000015">
    <property type="protein sequence ID" value="MFC4313246.1"/>
    <property type="molecule type" value="Genomic_DNA"/>
</dbReference>
<comment type="similarity">
    <text evidence="1">Belongs to the SIS family. AgaS subfamily.</text>
</comment>
<dbReference type="RefSeq" id="WP_380603385.1">
    <property type="nucleotide sequence ID" value="NZ_JBHSDU010000015.1"/>
</dbReference>
<keyword evidence="3" id="KW-0378">Hydrolase</keyword>
<dbReference type="InterPro" id="IPR035464">
    <property type="entry name" value="SIS_AgaS"/>
</dbReference>
<gene>
    <name evidence="6" type="ORF">ACFPN2_29475</name>
</gene>
<comment type="caution">
    <text evidence="6">The sequence shown here is derived from an EMBL/GenBank/DDBJ whole genome shotgun (WGS) entry which is preliminary data.</text>
</comment>
<keyword evidence="2" id="KW-0677">Repeat</keyword>
<evidence type="ECO:0000256" key="2">
    <source>
        <dbReference type="ARBA" id="ARBA00022737"/>
    </source>
</evidence>
<dbReference type="InterPro" id="IPR050303">
    <property type="entry name" value="GatZ_KbaZ_carbometab"/>
</dbReference>
<comment type="catalytic activity">
    <reaction evidence="4">
        <text>D-galactosamine 6-phosphate + H2O = D-tagatopyranose 1-phosphate + NH4(+)</text>
        <dbReference type="Rhea" id="RHEA:47680"/>
        <dbReference type="ChEBI" id="CHEBI:15377"/>
        <dbReference type="ChEBI" id="CHEBI:28938"/>
        <dbReference type="ChEBI" id="CHEBI:71674"/>
        <dbReference type="ChEBI" id="CHEBI:138150"/>
    </reaction>
</comment>
<dbReference type="InterPro" id="IPR001347">
    <property type="entry name" value="SIS_dom"/>
</dbReference>
<feature type="domain" description="SIS" evidence="5">
    <location>
        <begin position="217"/>
        <end position="362"/>
    </location>
</feature>
<dbReference type="PROSITE" id="PS51464">
    <property type="entry name" value="SIS"/>
    <property type="match status" value="2"/>
</dbReference>
<protein>
    <submittedName>
        <fullName evidence="6">SIS domain-containing protein</fullName>
    </submittedName>
</protein>
<proteinExistence type="inferred from homology"/>
<dbReference type="InterPro" id="IPR046348">
    <property type="entry name" value="SIS_dom_sf"/>
</dbReference>
<dbReference type="SUPFAM" id="SSF53697">
    <property type="entry name" value="SIS domain"/>
    <property type="match status" value="1"/>
</dbReference>
<dbReference type="InterPro" id="IPR035466">
    <property type="entry name" value="GlmS/AgaS_SIS"/>
</dbReference>
<dbReference type="Gene3D" id="3.40.50.10490">
    <property type="entry name" value="Glucose-6-phosphate isomerase like protein, domain 1"/>
    <property type="match status" value="2"/>
</dbReference>
<dbReference type="PANTHER" id="PTHR32502:SF3">
    <property type="entry name" value="D-GALACTOSAMINE-6-PHOSPHATE DEAMINASE AGAS-RELATED"/>
    <property type="match status" value="1"/>
</dbReference>
<evidence type="ECO:0000313" key="7">
    <source>
        <dbReference type="Proteomes" id="UP001595904"/>
    </source>
</evidence>
<dbReference type="CDD" id="cd05010">
    <property type="entry name" value="SIS_AgaS_like"/>
    <property type="match status" value="1"/>
</dbReference>
<dbReference type="Proteomes" id="UP001595904">
    <property type="component" value="Unassembled WGS sequence"/>
</dbReference>
<accession>A0ABV8T003</accession>
<dbReference type="CDD" id="cd05008">
    <property type="entry name" value="SIS_GlmS_GlmD_1"/>
    <property type="match status" value="1"/>
</dbReference>
<evidence type="ECO:0000256" key="3">
    <source>
        <dbReference type="ARBA" id="ARBA00022801"/>
    </source>
</evidence>
<reference evidence="7" key="1">
    <citation type="journal article" date="2019" name="Int. J. Syst. Evol. Microbiol.">
        <title>The Global Catalogue of Microorganisms (GCM) 10K type strain sequencing project: providing services to taxonomists for standard genome sequencing and annotation.</title>
        <authorList>
            <consortium name="The Broad Institute Genomics Platform"/>
            <consortium name="The Broad Institute Genome Sequencing Center for Infectious Disease"/>
            <person name="Wu L."/>
            <person name="Ma J."/>
        </authorList>
    </citation>
    <scope>NUCLEOTIDE SEQUENCE [LARGE SCALE GENOMIC DNA]</scope>
    <source>
        <strain evidence="7">CGMCC 1.10759</strain>
    </source>
</reference>
<dbReference type="PANTHER" id="PTHR32502">
    <property type="entry name" value="N-ACETYLGALACTOSAMINE PERMEASE II COMPONENT-RELATED"/>
    <property type="match status" value="1"/>
</dbReference>
<evidence type="ECO:0000256" key="1">
    <source>
        <dbReference type="ARBA" id="ARBA00007748"/>
    </source>
</evidence>
<sequence>MATDFPGVGQAELQARGAEWTAREIAQQPSVWPQVERLIAGQRAQLDRFLQPLLTNPSLRVVMSGAGTSSFIGDCLVPALSVRLQRRVESIATTDLVSGPRSLLPSDVPTLLVSFARSGNSPESVAAVDFAERAVADVHHLIITCNGDGDLAKRTSGLRSAHLIVLPDATNDRSFAMTSSFTSMLLTAALAFGVVRPEGVASVATAAAKVLQQVVPIAQGLVAREFQRVVYLGSNELRGLASEAALKLLELTDGKVVALAESTLGFRHGPKTVINDRTLVVVMVSNDPYTRAYDLDLLAELRRDARAGAILALSARPDGLPEGDNVVYDALSDRSDFELSFAHILVAQSYALLQSLALGLTPDRPNAAGVVNRVVQGVIIHPWSEHREHVSRR</sequence>
<organism evidence="6 7">
    <name type="scientific">Steroidobacter flavus</name>
    <dbReference type="NCBI Taxonomy" id="1842136"/>
    <lineage>
        <taxon>Bacteria</taxon>
        <taxon>Pseudomonadati</taxon>
        <taxon>Pseudomonadota</taxon>
        <taxon>Gammaproteobacteria</taxon>
        <taxon>Steroidobacterales</taxon>
        <taxon>Steroidobacteraceae</taxon>
        <taxon>Steroidobacter</taxon>
    </lineage>
</organism>
<evidence type="ECO:0000256" key="4">
    <source>
        <dbReference type="ARBA" id="ARBA00029292"/>
    </source>
</evidence>
<evidence type="ECO:0000313" key="6">
    <source>
        <dbReference type="EMBL" id="MFC4313246.1"/>
    </source>
</evidence>